<evidence type="ECO:0000256" key="1">
    <source>
        <dbReference type="SAM" id="MobiDB-lite"/>
    </source>
</evidence>
<dbReference type="Proteomes" id="UP000815677">
    <property type="component" value="Unassembled WGS sequence"/>
</dbReference>
<feature type="compositionally biased region" description="Pro residues" evidence="1">
    <location>
        <begin position="97"/>
        <end position="106"/>
    </location>
</feature>
<name>A0ABQ0KWH0_MYCCL</name>
<gene>
    <name evidence="2" type="ORF">MCHLO_00710</name>
</gene>
<evidence type="ECO:0000313" key="3">
    <source>
        <dbReference type="Proteomes" id="UP000815677"/>
    </source>
</evidence>
<evidence type="ECO:0000313" key="2">
    <source>
        <dbReference type="EMBL" id="GAT43017.1"/>
    </source>
</evidence>
<protein>
    <submittedName>
        <fullName evidence="2">Uncharacterized protein</fullName>
    </submittedName>
</protein>
<proteinExistence type="predicted"/>
<organism evidence="2 3">
    <name type="scientific">Mycena chlorophos</name>
    <name type="common">Agaric fungus</name>
    <name type="synonym">Agaricus chlorophos</name>
    <dbReference type="NCBI Taxonomy" id="658473"/>
    <lineage>
        <taxon>Eukaryota</taxon>
        <taxon>Fungi</taxon>
        <taxon>Dikarya</taxon>
        <taxon>Basidiomycota</taxon>
        <taxon>Agaricomycotina</taxon>
        <taxon>Agaricomycetes</taxon>
        <taxon>Agaricomycetidae</taxon>
        <taxon>Agaricales</taxon>
        <taxon>Marasmiineae</taxon>
        <taxon>Mycenaceae</taxon>
        <taxon>Mycena</taxon>
    </lineage>
</organism>
<keyword evidence="3" id="KW-1185">Reference proteome</keyword>
<sequence length="106" mass="11110">MTPPASGFDIVAPHTLPSDAPLRGSPSPDSPPLSNGTTIVSWMRYAIVESTGGSIALIDGLPGAHCTSVSLLCGTAKRRIKPPAHYAPRLGRDPTWLPSPPTSTRR</sequence>
<feature type="region of interest" description="Disordered" evidence="1">
    <location>
        <begin position="1"/>
        <end position="35"/>
    </location>
</feature>
<reference evidence="2" key="1">
    <citation type="submission" date="2014-09" db="EMBL/GenBank/DDBJ databases">
        <title>Genome sequence of the luminous mushroom Mycena chlorophos for searching fungal bioluminescence genes.</title>
        <authorList>
            <person name="Tanaka Y."/>
            <person name="Kasuga D."/>
            <person name="Oba Y."/>
            <person name="Hase S."/>
            <person name="Sato K."/>
            <person name="Oba Y."/>
            <person name="Sakakibara Y."/>
        </authorList>
    </citation>
    <scope>NUCLEOTIDE SEQUENCE</scope>
</reference>
<feature type="region of interest" description="Disordered" evidence="1">
    <location>
        <begin position="83"/>
        <end position="106"/>
    </location>
</feature>
<accession>A0ABQ0KWH0</accession>
<dbReference type="EMBL" id="DF838466">
    <property type="protein sequence ID" value="GAT43017.1"/>
    <property type="molecule type" value="Genomic_DNA"/>
</dbReference>